<feature type="compositionally biased region" description="Low complexity" evidence="5">
    <location>
        <begin position="322"/>
        <end position="332"/>
    </location>
</feature>
<dbReference type="InterPro" id="IPR011990">
    <property type="entry name" value="TPR-like_helical_dom_sf"/>
</dbReference>
<comment type="subcellular location">
    <subcellularLocation>
        <location evidence="4">Cell outer membrane</location>
    </subcellularLocation>
</comment>
<protein>
    <recommendedName>
        <fullName evidence="4">Outer membrane protein assembly factor BamD</fullName>
    </recommendedName>
</protein>
<dbReference type="InterPro" id="IPR017689">
    <property type="entry name" value="BamD"/>
</dbReference>
<organism evidence="7 8">
    <name type="scientific">Psychrobacter sanguinis</name>
    <dbReference type="NCBI Taxonomy" id="861445"/>
    <lineage>
        <taxon>Bacteria</taxon>
        <taxon>Pseudomonadati</taxon>
        <taxon>Pseudomonadota</taxon>
        <taxon>Gammaproteobacteria</taxon>
        <taxon>Moraxellales</taxon>
        <taxon>Moraxellaceae</taxon>
        <taxon>Psychrobacter</taxon>
    </lineage>
</organism>
<evidence type="ECO:0000256" key="2">
    <source>
        <dbReference type="ARBA" id="ARBA00023136"/>
    </source>
</evidence>
<evidence type="ECO:0000256" key="1">
    <source>
        <dbReference type="ARBA" id="ARBA00022729"/>
    </source>
</evidence>
<dbReference type="RefSeq" id="WP_155587009.1">
    <property type="nucleotide sequence ID" value="NZ_WFKQ01000003.1"/>
</dbReference>
<name>A0A844LZH3_9GAMM</name>
<evidence type="ECO:0000256" key="4">
    <source>
        <dbReference type="HAMAP-Rule" id="MF_00922"/>
    </source>
</evidence>
<dbReference type="GO" id="GO:0043165">
    <property type="term" value="P:Gram-negative-bacterium-type cell outer membrane assembly"/>
    <property type="evidence" value="ECO:0007669"/>
    <property type="project" value="UniProtKB-UniRule"/>
</dbReference>
<sequence>MQRASTPFFTASNQKPSHSPAKNKLAFAVLTAGLLSLTGCQTLKNITGKDSDTVATAEKTDAQYYQEAVKAMDKGRYIYASEQLTELRTFYPTGAYAEQALLDLMYSQFQTKDYELAATSAEQFIKLYPRNPQVDYAYYVRGVANMHAGTSSLLSIARMQQADRDTSYYRLAFSNFQDLLSRFPNSSYAPDAAQRMTYIYNQFAESELSAARWYIKREAYVAAANRAKWVFQYYPLSQQIPESIAILAYSNEQLGLTDLANQYKTLLQINYPEWLTRDGGVRINSNRTASLLNKITYGKLGRSNNGDDSPAATGEYTGPTKQQVIQQAAQMQLPSDNAATSQADLPTINSNRRGVNLGLGLPDDASAQPVPSPQPQTRITSPSQMYPEQMDPQ</sequence>
<dbReference type="Pfam" id="PF13525">
    <property type="entry name" value="YfiO"/>
    <property type="match status" value="1"/>
</dbReference>
<feature type="compositionally biased region" description="Polar residues" evidence="5">
    <location>
        <begin position="333"/>
        <end position="353"/>
    </location>
</feature>
<dbReference type="EMBL" id="WFKQ01000003">
    <property type="protein sequence ID" value="MUG32109.1"/>
    <property type="molecule type" value="Genomic_DNA"/>
</dbReference>
<gene>
    <name evidence="4 7" type="primary">bamD</name>
    <name evidence="7" type="ORF">GB996_04795</name>
</gene>
<dbReference type="OrthoDB" id="9779191at2"/>
<evidence type="ECO:0000256" key="5">
    <source>
        <dbReference type="SAM" id="MobiDB-lite"/>
    </source>
</evidence>
<comment type="similarity">
    <text evidence="4">Belongs to the BamD family.</text>
</comment>
<comment type="subunit">
    <text evidence="4">Part of the Bam complex.</text>
</comment>
<reference evidence="7 8" key="1">
    <citation type="journal article" date="2019" name="PLoS ONE">
        <title>Pup mortality in New Zealand sea lions (Phocarctos hookeri) at Enderby Island, Auckland Islands, 2013-18.</title>
        <authorList>
            <person name="Michael S.A."/>
            <person name="Hayman D.T.S."/>
            <person name="Gray R."/>
            <person name="Zhang J."/>
            <person name="Rogers L."/>
            <person name="Roe W.D."/>
        </authorList>
    </citation>
    <scope>NUCLEOTIDE SEQUENCE [LARGE SCALE GENOMIC DNA]</scope>
    <source>
        <strain evidence="7 8">SM868</strain>
    </source>
</reference>
<dbReference type="SUPFAM" id="SSF48452">
    <property type="entry name" value="TPR-like"/>
    <property type="match status" value="1"/>
</dbReference>
<feature type="compositionally biased region" description="Polar residues" evidence="5">
    <location>
        <begin position="377"/>
        <end position="393"/>
    </location>
</feature>
<accession>A0A844LZH3</accession>
<dbReference type="InterPro" id="IPR039565">
    <property type="entry name" value="BamD-like"/>
</dbReference>
<comment type="caution">
    <text evidence="7">The sequence shown here is derived from an EMBL/GenBank/DDBJ whole genome shotgun (WGS) entry which is preliminary data.</text>
</comment>
<evidence type="ECO:0000313" key="8">
    <source>
        <dbReference type="Proteomes" id="UP000442109"/>
    </source>
</evidence>
<keyword evidence="2 4" id="KW-0472">Membrane</keyword>
<evidence type="ECO:0000313" key="7">
    <source>
        <dbReference type="EMBL" id="MUG32109.1"/>
    </source>
</evidence>
<evidence type="ECO:0000256" key="3">
    <source>
        <dbReference type="ARBA" id="ARBA00023237"/>
    </source>
</evidence>
<dbReference type="Proteomes" id="UP000442109">
    <property type="component" value="Unassembled WGS sequence"/>
</dbReference>
<feature type="compositionally biased region" description="Polar residues" evidence="5">
    <location>
        <begin position="1"/>
        <end position="17"/>
    </location>
</feature>
<dbReference type="GO" id="GO:0051205">
    <property type="term" value="P:protein insertion into membrane"/>
    <property type="evidence" value="ECO:0007669"/>
    <property type="project" value="UniProtKB-UniRule"/>
</dbReference>
<feature type="domain" description="Outer membrane lipoprotein BamD-like" evidence="6">
    <location>
        <begin position="58"/>
        <end position="265"/>
    </location>
</feature>
<comment type="function">
    <text evidence="4">Part of the outer membrane protein assembly complex, which is involved in assembly and insertion of beta-barrel proteins into the outer membrane.</text>
</comment>
<keyword evidence="8" id="KW-1185">Reference proteome</keyword>
<proteinExistence type="inferred from homology"/>
<dbReference type="HAMAP" id="MF_00922">
    <property type="entry name" value="OM_assembly_BamD"/>
    <property type="match status" value="1"/>
</dbReference>
<feature type="region of interest" description="Disordered" evidence="5">
    <location>
        <begin position="298"/>
        <end position="393"/>
    </location>
</feature>
<evidence type="ECO:0000259" key="6">
    <source>
        <dbReference type="Pfam" id="PF13525"/>
    </source>
</evidence>
<keyword evidence="3 4" id="KW-0998">Cell outer membrane</keyword>
<dbReference type="NCBIfam" id="TIGR03302">
    <property type="entry name" value="OM_YfiO"/>
    <property type="match status" value="1"/>
</dbReference>
<dbReference type="CDD" id="cd15830">
    <property type="entry name" value="BamD"/>
    <property type="match status" value="1"/>
</dbReference>
<dbReference type="AlphaFoldDB" id="A0A844LZH3"/>
<dbReference type="Gene3D" id="1.25.40.10">
    <property type="entry name" value="Tetratricopeptide repeat domain"/>
    <property type="match status" value="1"/>
</dbReference>
<dbReference type="GO" id="GO:0009279">
    <property type="term" value="C:cell outer membrane"/>
    <property type="evidence" value="ECO:0007669"/>
    <property type="project" value="UniProtKB-SubCell"/>
</dbReference>
<keyword evidence="1 4" id="KW-0732">Signal</keyword>
<feature type="region of interest" description="Disordered" evidence="5">
    <location>
        <begin position="1"/>
        <end position="20"/>
    </location>
</feature>